<evidence type="ECO:0000313" key="1">
    <source>
        <dbReference type="EMBL" id="ACN35523.1"/>
    </source>
</evidence>
<sequence>MIHIPPLLVSFCCSFLFERELQLPEKVHGKEQVLFDTALQCFENSIEVKIYRGINSLVLHEVTC</sequence>
<dbReference type="AlphaFoldDB" id="C0PK07"/>
<accession>C0PK07</accession>
<protein>
    <submittedName>
        <fullName evidence="1">Uncharacterized protein</fullName>
    </submittedName>
</protein>
<dbReference type="EMBL" id="BT068626">
    <property type="protein sequence ID" value="ACN35523.1"/>
    <property type="molecule type" value="mRNA"/>
</dbReference>
<reference evidence="1" key="2">
    <citation type="submission" date="2012-06" db="EMBL/GenBank/DDBJ databases">
        <authorList>
            <person name="Yu Y."/>
            <person name="Currie J."/>
            <person name="Lomeli R."/>
            <person name="Angelova A."/>
            <person name="Collura K."/>
            <person name="Wissotski M."/>
            <person name="Campos D."/>
            <person name="Kudrna D."/>
            <person name="Golser W."/>
            <person name="Ashely E."/>
            <person name="Descour A."/>
            <person name="Fernandes J."/>
            <person name="Soderlund C."/>
            <person name="Walbot V."/>
        </authorList>
    </citation>
    <scope>NUCLEOTIDE SEQUENCE</scope>
    <source>
        <strain evidence="1">B73</strain>
    </source>
</reference>
<organism evidence="1">
    <name type="scientific">Zea mays</name>
    <name type="common">Maize</name>
    <dbReference type="NCBI Taxonomy" id="4577"/>
    <lineage>
        <taxon>Eukaryota</taxon>
        <taxon>Viridiplantae</taxon>
        <taxon>Streptophyta</taxon>
        <taxon>Embryophyta</taxon>
        <taxon>Tracheophyta</taxon>
        <taxon>Spermatophyta</taxon>
        <taxon>Magnoliopsida</taxon>
        <taxon>Liliopsida</taxon>
        <taxon>Poales</taxon>
        <taxon>Poaceae</taxon>
        <taxon>PACMAD clade</taxon>
        <taxon>Panicoideae</taxon>
        <taxon>Andropogonodae</taxon>
        <taxon>Andropogoneae</taxon>
        <taxon>Tripsacinae</taxon>
        <taxon>Zea</taxon>
    </lineage>
</organism>
<name>C0PK07_MAIZE</name>
<proteinExistence type="evidence at transcript level"/>
<reference evidence="1" key="1">
    <citation type="journal article" date="2009" name="PLoS Genet.">
        <title>Sequencing, mapping, and analysis of 27,455 maize full-length cDNAs.</title>
        <authorList>
            <person name="Soderlund C."/>
            <person name="Descour A."/>
            <person name="Kudrna D."/>
            <person name="Bomhoff M."/>
            <person name="Boyd L."/>
            <person name="Currie J."/>
            <person name="Angelova A."/>
            <person name="Collura K."/>
            <person name="Wissotski M."/>
            <person name="Ashley E."/>
            <person name="Morrow D."/>
            <person name="Fernandes J."/>
            <person name="Walbot V."/>
            <person name="Yu Y."/>
        </authorList>
    </citation>
    <scope>NUCLEOTIDE SEQUENCE</scope>
    <source>
        <strain evidence="1">B73</strain>
    </source>
</reference>